<feature type="region of interest" description="Disordered" evidence="1">
    <location>
        <begin position="496"/>
        <end position="525"/>
    </location>
</feature>
<dbReference type="EMBL" id="BK015870">
    <property type="protein sequence ID" value="DAD70681.1"/>
    <property type="molecule type" value="Genomic_DNA"/>
</dbReference>
<name>A0A8S5LL59_9CAUD</name>
<feature type="compositionally biased region" description="Basic and acidic residues" evidence="1">
    <location>
        <begin position="498"/>
        <end position="525"/>
    </location>
</feature>
<accession>A0A8S5LL59</accession>
<proteinExistence type="predicted"/>
<evidence type="ECO:0000313" key="2">
    <source>
        <dbReference type="EMBL" id="DAD70681.1"/>
    </source>
</evidence>
<organism evidence="2">
    <name type="scientific">Siphoviridae sp. ctKcB20</name>
    <dbReference type="NCBI Taxonomy" id="2827568"/>
    <lineage>
        <taxon>Viruses</taxon>
        <taxon>Duplodnaviria</taxon>
        <taxon>Heunggongvirae</taxon>
        <taxon>Uroviricota</taxon>
        <taxon>Caudoviricetes</taxon>
    </lineage>
</organism>
<protein>
    <submittedName>
        <fullName evidence="2">Portal protein</fullName>
    </submittedName>
</protein>
<evidence type="ECO:0000256" key="1">
    <source>
        <dbReference type="SAM" id="MobiDB-lite"/>
    </source>
</evidence>
<reference evidence="2" key="1">
    <citation type="journal article" date="2021" name="Proc. Natl. Acad. Sci. U.S.A.">
        <title>A Catalog of Tens of Thousands of Viruses from Human Metagenomes Reveals Hidden Associations with Chronic Diseases.</title>
        <authorList>
            <person name="Tisza M.J."/>
            <person name="Buck C.B."/>
        </authorList>
    </citation>
    <scope>NUCLEOTIDE SEQUENCE</scope>
    <source>
        <strain evidence="2">CtKcB20</strain>
    </source>
</reference>
<sequence length="525" mass="59858">MPKNNEDVKMSKNDLQDIIDFSAGLMAVDNFYSPFLSNQLLTNLNNNPRLPNAEAVKKALNDYKNSGADLQGFVEFASAFDMIFKRTLYSYANALSFDLQITCKNAYTKGDYESEEYKKDRQTVDNFLTNFDYKKEFYNVLLNVLKRDSYFTWFRKTKSGNRGKMKYALQIMPQDYCMLTGYFEKGLLWSFNVLYFMQPGVDIEGFDPSLKKTYLDAIENAELNYKPSAPLDKRNGSYALWADVSPLNGAYAWKFSTDNFANNPFLAPYVANVLRSDEIGELQYNKDLISAAGILAGEIRLFDSAKSGTKANQFSIDPKTLGAFMQKAANGLKNLLKLVAMPLENIKFFQFEDKNPNSYTNELTTTAGIGTGISRVIYSSDKMSNAELEAALNEVYQTMKPMYAQFNNFLDFYVNQMTSKYKFKFEFVGSNYQFERDARFDKMMKMADKGLVLNSSAWASAVGMNPVTFDRMLAESKYTGWIDKYSQMMLNANTSSYKDNEGGRERKNARDLTESGEASRETLEE</sequence>